<dbReference type="EMBL" id="LR796916">
    <property type="protein sequence ID" value="CAB4175499.1"/>
    <property type="molecule type" value="Genomic_DNA"/>
</dbReference>
<evidence type="ECO:0000313" key="3">
    <source>
        <dbReference type="EMBL" id="CAB4193816.1"/>
    </source>
</evidence>
<name>A0A6J5PUE1_9CAUD</name>
<organism evidence="2">
    <name type="scientific">uncultured Caudovirales phage</name>
    <dbReference type="NCBI Taxonomy" id="2100421"/>
    <lineage>
        <taxon>Viruses</taxon>
        <taxon>Duplodnaviria</taxon>
        <taxon>Heunggongvirae</taxon>
        <taxon>Uroviricota</taxon>
        <taxon>Caudoviricetes</taxon>
        <taxon>Peduoviridae</taxon>
        <taxon>Maltschvirus</taxon>
        <taxon>Maltschvirus maltsch</taxon>
    </lineage>
</organism>
<evidence type="ECO:0000256" key="1">
    <source>
        <dbReference type="SAM" id="Coils"/>
    </source>
</evidence>
<reference evidence="2" key="1">
    <citation type="submission" date="2020-05" db="EMBL/GenBank/DDBJ databases">
        <authorList>
            <person name="Chiriac C."/>
            <person name="Salcher M."/>
            <person name="Ghai R."/>
            <person name="Kavagutti S V."/>
        </authorList>
    </citation>
    <scope>NUCLEOTIDE SEQUENCE</scope>
</reference>
<evidence type="ECO:0000313" key="2">
    <source>
        <dbReference type="EMBL" id="CAB4175499.1"/>
    </source>
</evidence>
<sequence>MSFVKSFKSFQNAEEKAATDVTLGANPQAIDEDDAAILTDPALTQLRDNKRALEKQLEVIKQQEDAELKKLAAKALLDKNAQAAAKNAAASAVPAVPAVPAAPSV</sequence>
<accession>A0A6J5PUE1</accession>
<protein>
    <submittedName>
        <fullName evidence="2">Uncharacterized protein</fullName>
    </submittedName>
</protein>
<keyword evidence="1" id="KW-0175">Coiled coil</keyword>
<gene>
    <name evidence="3" type="ORF">UFOVP1247_187</name>
    <name evidence="2" type="ORF">UFOVP970_227</name>
</gene>
<feature type="coiled-coil region" evidence="1">
    <location>
        <begin position="43"/>
        <end position="70"/>
    </location>
</feature>
<dbReference type="EMBL" id="LR797195">
    <property type="protein sequence ID" value="CAB4193816.1"/>
    <property type="molecule type" value="Genomic_DNA"/>
</dbReference>
<proteinExistence type="predicted"/>